<gene>
    <name evidence="1" type="ORF">JOF53_007293</name>
</gene>
<protein>
    <submittedName>
        <fullName evidence="1">Uncharacterized protein GlcG (DUF336 family)</fullName>
    </submittedName>
</protein>
<evidence type="ECO:0000313" key="1">
    <source>
        <dbReference type="EMBL" id="MBP2478421.1"/>
    </source>
</evidence>
<dbReference type="InterPro" id="IPR005624">
    <property type="entry name" value="PduO/GlcC-like"/>
</dbReference>
<comment type="caution">
    <text evidence="1">The sequence shown here is derived from an EMBL/GenBank/DDBJ whole genome shotgun (WGS) entry which is preliminary data.</text>
</comment>
<dbReference type="RefSeq" id="WP_086789876.1">
    <property type="nucleotide sequence ID" value="NZ_JAGIOO010000001.1"/>
</dbReference>
<dbReference type="SUPFAM" id="SSF143744">
    <property type="entry name" value="GlcG-like"/>
    <property type="match status" value="1"/>
</dbReference>
<sequence>MDLSNTELDLLLDTARKAAADLGIAVSVSVVDRGGHLLGFLRDADALLISGETSTRKAYTAVQLDAPTAELADAVKPTGPFHSLPTALNQPLLFIAGGVPLRRDGRLVGAIGVGGGAPDQDDQVARHAAAVL</sequence>
<name>A0ABS5APC9_9PSEU</name>
<dbReference type="InterPro" id="IPR052517">
    <property type="entry name" value="GlcG_carb_metab_protein"/>
</dbReference>
<accession>A0ABS5APC9</accession>
<dbReference type="Gene3D" id="3.30.450.150">
    <property type="entry name" value="Haem-degrading domain"/>
    <property type="match status" value="1"/>
</dbReference>
<dbReference type="InterPro" id="IPR038084">
    <property type="entry name" value="PduO/GlcC-like_sf"/>
</dbReference>
<keyword evidence="2" id="KW-1185">Reference proteome</keyword>
<proteinExistence type="predicted"/>
<dbReference type="PANTHER" id="PTHR34309:SF1">
    <property type="entry name" value="PROTEIN GLCG"/>
    <property type="match status" value="1"/>
</dbReference>
<organism evidence="1 2">
    <name type="scientific">Crossiella equi</name>
    <dbReference type="NCBI Taxonomy" id="130796"/>
    <lineage>
        <taxon>Bacteria</taxon>
        <taxon>Bacillati</taxon>
        <taxon>Actinomycetota</taxon>
        <taxon>Actinomycetes</taxon>
        <taxon>Pseudonocardiales</taxon>
        <taxon>Pseudonocardiaceae</taxon>
        <taxon>Crossiella</taxon>
    </lineage>
</organism>
<dbReference type="EMBL" id="JAGIOO010000001">
    <property type="protein sequence ID" value="MBP2478421.1"/>
    <property type="molecule type" value="Genomic_DNA"/>
</dbReference>
<evidence type="ECO:0000313" key="2">
    <source>
        <dbReference type="Proteomes" id="UP001519363"/>
    </source>
</evidence>
<dbReference type="Proteomes" id="UP001519363">
    <property type="component" value="Unassembled WGS sequence"/>
</dbReference>
<dbReference type="PANTHER" id="PTHR34309">
    <property type="entry name" value="SLR1406 PROTEIN"/>
    <property type="match status" value="1"/>
</dbReference>
<dbReference type="Pfam" id="PF03928">
    <property type="entry name" value="HbpS-like"/>
    <property type="match status" value="1"/>
</dbReference>
<reference evidence="1 2" key="1">
    <citation type="submission" date="2021-03" db="EMBL/GenBank/DDBJ databases">
        <title>Sequencing the genomes of 1000 actinobacteria strains.</title>
        <authorList>
            <person name="Klenk H.-P."/>
        </authorList>
    </citation>
    <scope>NUCLEOTIDE SEQUENCE [LARGE SCALE GENOMIC DNA]</scope>
    <source>
        <strain evidence="1 2">DSM 44580</strain>
    </source>
</reference>